<evidence type="ECO:0000313" key="4">
    <source>
        <dbReference type="Proteomes" id="UP000584642"/>
    </source>
</evidence>
<name>A0ABX2TKR6_9PROT</name>
<evidence type="ECO:0000313" key="3">
    <source>
        <dbReference type="EMBL" id="NYZ24956.1"/>
    </source>
</evidence>
<dbReference type="InterPro" id="IPR003660">
    <property type="entry name" value="HAMP_dom"/>
</dbReference>
<organism evidence="3 4">
    <name type="scientific">Azospirillum oleiclasticum</name>
    <dbReference type="NCBI Taxonomy" id="2735135"/>
    <lineage>
        <taxon>Bacteria</taxon>
        <taxon>Pseudomonadati</taxon>
        <taxon>Pseudomonadota</taxon>
        <taxon>Alphaproteobacteria</taxon>
        <taxon>Rhodospirillales</taxon>
        <taxon>Azospirillaceae</taxon>
        <taxon>Azospirillum</taxon>
    </lineage>
</organism>
<dbReference type="PROSITE" id="PS50885">
    <property type="entry name" value="HAMP"/>
    <property type="match status" value="1"/>
</dbReference>
<proteinExistence type="predicted"/>
<comment type="caution">
    <text evidence="3">The sequence shown here is derived from an EMBL/GenBank/DDBJ whole genome shotgun (WGS) entry which is preliminary data.</text>
</comment>
<feature type="non-terminal residue" evidence="3">
    <location>
        <position position="356"/>
    </location>
</feature>
<dbReference type="RefSeq" id="WP_180286730.1">
    <property type="nucleotide sequence ID" value="NZ_JABFDB010000048.1"/>
</dbReference>
<evidence type="ECO:0000256" key="1">
    <source>
        <dbReference type="SAM" id="Phobius"/>
    </source>
</evidence>
<reference evidence="3 4" key="1">
    <citation type="submission" date="2020-05" db="EMBL/GenBank/DDBJ databases">
        <title>Azospirillum oleiclasticum sp. nov, a nitrogen-fixing and heavy crude oil-emulsifying bacterium isolated from the crude oil of Yumen Oilfield.</title>
        <authorList>
            <person name="Wu D."/>
            <person name="Cai M."/>
            <person name="Zhang X."/>
        </authorList>
    </citation>
    <scope>NUCLEOTIDE SEQUENCE [LARGE SCALE GENOMIC DNA]</scope>
    <source>
        <strain evidence="3 4">ROY-1-1-2</strain>
    </source>
</reference>
<sequence length="356" mass="37522">MTLPESRLGLGAVLLALLAAALAMIGVSAAAFLTTERELSETRLAKAATVANAVQADLDRALAYRVPLDKLEGVGEFLEGIVARNPDLRFFAVTGPKGERLHYAGIGRRRLDPVLDIVDGALAAGPSAAMAVDGRPIQALEFLVLRYPLRDGAGTLMVAIQPKQIREQLFQELPRALAFAAAVLLLVFELTGSTVQEAFRAPLGRLGRAMMDVADGRFGTLLGRRPRDGLGRAMFAFNATVFRVHELRQRFVAHADEVRTAVFDADVAAEVERTRDRTLAALGDGLAEPPVRRAVTRRTGVRPFATLIAAAGTLAATATATVGPHGPAMAEGTVATVLGALGAGLLAGFVPPPTRA</sequence>
<dbReference type="EMBL" id="JABFDB010000048">
    <property type="protein sequence ID" value="NYZ24956.1"/>
    <property type="molecule type" value="Genomic_DNA"/>
</dbReference>
<feature type="domain" description="HAMP" evidence="2">
    <location>
        <begin position="197"/>
        <end position="249"/>
    </location>
</feature>
<keyword evidence="1" id="KW-0472">Membrane</keyword>
<keyword evidence="1" id="KW-1133">Transmembrane helix</keyword>
<feature type="transmembrane region" description="Helical" evidence="1">
    <location>
        <begin position="301"/>
        <end position="322"/>
    </location>
</feature>
<dbReference type="Proteomes" id="UP000584642">
    <property type="component" value="Unassembled WGS sequence"/>
</dbReference>
<keyword evidence="1" id="KW-0812">Transmembrane</keyword>
<keyword evidence="4" id="KW-1185">Reference proteome</keyword>
<gene>
    <name evidence="3" type="ORF">HND93_35080</name>
</gene>
<accession>A0ABX2TKR6</accession>
<protein>
    <recommendedName>
        <fullName evidence="2">HAMP domain-containing protein</fullName>
    </recommendedName>
</protein>
<feature type="transmembrane region" description="Helical" evidence="1">
    <location>
        <begin position="328"/>
        <end position="350"/>
    </location>
</feature>
<evidence type="ECO:0000259" key="2">
    <source>
        <dbReference type="PROSITE" id="PS50885"/>
    </source>
</evidence>